<accession>M2N890</accession>
<proteinExistence type="predicted"/>
<dbReference type="AlphaFoldDB" id="M2N890"/>
<dbReference type="HOGENOM" id="CLU_1124340_0_0_1"/>
<dbReference type="KEGG" id="bcom:BAUCODRAFT_25140"/>
<reference evidence="2 3" key="1">
    <citation type="journal article" date="2012" name="PLoS Pathog.">
        <title>Diverse lifestyles and strategies of plant pathogenesis encoded in the genomes of eighteen Dothideomycetes fungi.</title>
        <authorList>
            <person name="Ohm R.A."/>
            <person name="Feau N."/>
            <person name="Henrissat B."/>
            <person name="Schoch C.L."/>
            <person name="Horwitz B.A."/>
            <person name="Barry K.W."/>
            <person name="Condon B.J."/>
            <person name="Copeland A.C."/>
            <person name="Dhillon B."/>
            <person name="Glaser F."/>
            <person name="Hesse C.N."/>
            <person name="Kosti I."/>
            <person name="LaButti K."/>
            <person name="Lindquist E.A."/>
            <person name="Lucas S."/>
            <person name="Salamov A.A."/>
            <person name="Bradshaw R.E."/>
            <person name="Ciuffetti L."/>
            <person name="Hamelin R.C."/>
            <person name="Kema G.H.J."/>
            <person name="Lawrence C."/>
            <person name="Scott J.A."/>
            <person name="Spatafora J.W."/>
            <person name="Turgeon B.G."/>
            <person name="de Wit P.J.G.M."/>
            <person name="Zhong S."/>
            <person name="Goodwin S.B."/>
            <person name="Grigoriev I.V."/>
        </authorList>
    </citation>
    <scope>NUCLEOTIDE SEQUENCE [LARGE SCALE GENOMIC DNA]</scope>
    <source>
        <strain evidence="2 3">UAMH 10762</strain>
    </source>
</reference>
<dbReference type="Proteomes" id="UP000011761">
    <property type="component" value="Unassembled WGS sequence"/>
</dbReference>
<evidence type="ECO:0000256" key="1">
    <source>
        <dbReference type="SAM" id="MobiDB-lite"/>
    </source>
</evidence>
<keyword evidence="3" id="KW-1185">Reference proteome</keyword>
<evidence type="ECO:0000313" key="3">
    <source>
        <dbReference type="Proteomes" id="UP000011761"/>
    </source>
</evidence>
<feature type="compositionally biased region" description="Basic and acidic residues" evidence="1">
    <location>
        <begin position="17"/>
        <end position="37"/>
    </location>
</feature>
<organism evidence="2 3">
    <name type="scientific">Baudoinia panamericana (strain UAMH 10762)</name>
    <name type="common">Angels' share fungus</name>
    <name type="synonym">Baudoinia compniacensis (strain UAMH 10762)</name>
    <dbReference type="NCBI Taxonomy" id="717646"/>
    <lineage>
        <taxon>Eukaryota</taxon>
        <taxon>Fungi</taxon>
        <taxon>Dikarya</taxon>
        <taxon>Ascomycota</taxon>
        <taxon>Pezizomycotina</taxon>
        <taxon>Dothideomycetes</taxon>
        <taxon>Dothideomycetidae</taxon>
        <taxon>Mycosphaerellales</taxon>
        <taxon>Teratosphaeriaceae</taxon>
        <taxon>Baudoinia</taxon>
    </lineage>
</organism>
<dbReference type="GeneID" id="19110268"/>
<sequence length="247" mass="27703">MPACQVRTGNEKVMASARHESVDGAETDTHDGLEHPKSGSVLFATNIGGSSIATYQTRPSNRSDTYDYVQSTQHSKQIMRLLQAVILPIALSTAATAYATIPSTQPQTTFTRPTCDDNSPTAHHLFHTVDRANACYHVLETLAKEVTETRFAYLHFLNEYNTFEPIQNRLCRWQRLTQKPPETREAHEQAFKPVGKAYARAEEALGRLRKAFEMGWWFCRGEEEYMALVEGRERVEEGGGVGGHGEL</sequence>
<dbReference type="EMBL" id="KB445557">
    <property type="protein sequence ID" value="EMC95010.1"/>
    <property type="molecule type" value="Genomic_DNA"/>
</dbReference>
<dbReference type="OrthoDB" id="3813746at2759"/>
<evidence type="ECO:0000313" key="2">
    <source>
        <dbReference type="EMBL" id="EMC95010.1"/>
    </source>
</evidence>
<dbReference type="RefSeq" id="XP_007677337.1">
    <property type="nucleotide sequence ID" value="XM_007679147.1"/>
</dbReference>
<name>M2N890_BAUPA</name>
<gene>
    <name evidence="2" type="ORF">BAUCODRAFT_25140</name>
</gene>
<feature type="region of interest" description="Disordered" evidence="1">
    <location>
        <begin position="1"/>
        <end position="40"/>
    </location>
</feature>
<protein>
    <submittedName>
        <fullName evidence="2">Uncharacterized protein</fullName>
    </submittedName>
</protein>